<accession>A0ABV5G5X5</accession>
<gene>
    <name evidence="2" type="ORF">ACFFX0_25370</name>
</gene>
<sequence>MAARLRPVRLTDWTDEGGCYDPSREFNAGDLPEGRGEHRPAEAGRMHPGLF</sequence>
<feature type="compositionally biased region" description="Basic and acidic residues" evidence="1">
    <location>
        <begin position="32"/>
        <end position="45"/>
    </location>
</feature>
<comment type="caution">
    <text evidence="2">The sequence shown here is derived from an EMBL/GenBank/DDBJ whole genome shotgun (WGS) entry which is preliminary data.</text>
</comment>
<name>A0ABV5G5X5_9MICC</name>
<dbReference type="EMBL" id="JBHMFI010000002">
    <property type="protein sequence ID" value="MFB9074343.1"/>
    <property type="molecule type" value="Genomic_DNA"/>
</dbReference>
<evidence type="ECO:0000313" key="3">
    <source>
        <dbReference type="Proteomes" id="UP001589575"/>
    </source>
</evidence>
<organism evidence="2 3">
    <name type="scientific">Citricoccus parietis</name>
    <dbReference type="NCBI Taxonomy" id="592307"/>
    <lineage>
        <taxon>Bacteria</taxon>
        <taxon>Bacillati</taxon>
        <taxon>Actinomycetota</taxon>
        <taxon>Actinomycetes</taxon>
        <taxon>Micrococcales</taxon>
        <taxon>Micrococcaceae</taxon>
        <taxon>Citricoccus</taxon>
    </lineage>
</organism>
<proteinExistence type="predicted"/>
<evidence type="ECO:0000313" key="2">
    <source>
        <dbReference type="EMBL" id="MFB9074343.1"/>
    </source>
</evidence>
<dbReference type="Proteomes" id="UP001589575">
    <property type="component" value="Unassembled WGS sequence"/>
</dbReference>
<protein>
    <submittedName>
        <fullName evidence="2">Uncharacterized protein</fullName>
    </submittedName>
</protein>
<reference evidence="2 3" key="1">
    <citation type="submission" date="2024-09" db="EMBL/GenBank/DDBJ databases">
        <authorList>
            <person name="Sun Q."/>
            <person name="Mori K."/>
        </authorList>
    </citation>
    <scope>NUCLEOTIDE SEQUENCE [LARGE SCALE GENOMIC DNA]</scope>
    <source>
        <strain evidence="2 3">CCM 7609</strain>
    </source>
</reference>
<feature type="region of interest" description="Disordered" evidence="1">
    <location>
        <begin position="14"/>
        <end position="51"/>
    </location>
</feature>
<evidence type="ECO:0000256" key="1">
    <source>
        <dbReference type="SAM" id="MobiDB-lite"/>
    </source>
</evidence>
<keyword evidence="3" id="KW-1185">Reference proteome</keyword>